<organism evidence="2 3">
    <name type="scientific">Faecalibacterium prausnitzii</name>
    <dbReference type="NCBI Taxonomy" id="853"/>
    <lineage>
        <taxon>Bacteria</taxon>
        <taxon>Bacillati</taxon>
        <taxon>Bacillota</taxon>
        <taxon>Clostridia</taxon>
        <taxon>Eubacteriales</taxon>
        <taxon>Oscillospiraceae</taxon>
        <taxon>Faecalibacterium</taxon>
    </lineage>
</organism>
<dbReference type="CDD" id="cd00077">
    <property type="entry name" value="HDc"/>
    <property type="match status" value="1"/>
</dbReference>
<name>A0A329TQ69_9FIRM</name>
<dbReference type="Gene3D" id="1.10.3210.10">
    <property type="entry name" value="Hypothetical protein af1432"/>
    <property type="match status" value="1"/>
</dbReference>
<accession>A0A329TQ69</accession>
<evidence type="ECO:0000313" key="2">
    <source>
        <dbReference type="EMBL" id="RAW51113.1"/>
    </source>
</evidence>
<sequence length="218" mass="24405">MTYKDIKHNEEVNELLKKGNQNLGLLGYTEHSQAHCVRVAETAAHILKKFGYPEHDIELARIAGYMHDIGNAINRSRHAEYGGLLANEILKQYDLSVPDRITIVSAISNHDESTGGAVDPISAALIIGDKTDVRRSRVREKPKASFDIHDRVNYAVTDQTLKINTEKKVISLNLQIDTDICSMYEYFEIFLQRMLMCRGAADMLGATFKLTANGAKVL</sequence>
<dbReference type="AlphaFoldDB" id="A0A329TQ69"/>
<dbReference type="Proteomes" id="UP000251634">
    <property type="component" value="Unassembled WGS sequence"/>
</dbReference>
<reference evidence="2 3" key="1">
    <citation type="submission" date="2018-02" db="EMBL/GenBank/DDBJ databases">
        <title>Complete genome sequencing of Faecalibacterium prausnitzii strains isolated from the human gut.</title>
        <authorList>
            <person name="Fitzgerald B.C."/>
            <person name="Shkoporov A.N."/>
            <person name="Ross P.R."/>
            <person name="Hill C."/>
        </authorList>
    </citation>
    <scope>NUCLEOTIDE SEQUENCE [LARGE SCALE GENOMIC DNA]</scope>
    <source>
        <strain evidence="2 3">APC942/8-14-2</strain>
    </source>
</reference>
<dbReference type="EMBL" id="PRKZ01000002">
    <property type="protein sequence ID" value="RAW51113.1"/>
    <property type="molecule type" value="Genomic_DNA"/>
</dbReference>
<evidence type="ECO:0000259" key="1">
    <source>
        <dbReference type="PROSITE" id="PS51831"/>
    </source>
</evidence>
<proteinExistence type="predicted"/>
<dbReference type="InterPro" id="IPR006674">
    <property type="entry name" value="HD_domain"/>
</dbReference>
<dbReference type="SMART" id="SM00471">
    <property type="entry name" value="HDc"/>
    <property type="match status" value="1"/>
</dbReference>
<dbReference type="InterPro" id="IPR006675">
    <property type="entry name" value="HDIG_dom"/>
</dbReference>
<dbReference type="PROSITE" id="PS51831">
    <property type="entry name" value="HD"/>
    <property type="match status" value="1"/>
</dbReference>
<comment type="caution">
    <text evidence="2">The sequence shown here is derived from an EMBL/GenBank/DDBJ whole genome shotgun (WGS) entry which is preliminary data.</text>
</comment>
<feature type="domain" description="HD" evidence="1">
    <location>
        <begin position="32"/>
        <end position="134"/>
    </location>
</feature>
<dbReference type="SUPFAM" id="SSF109604">
    <property type="entry name" value="HD-domain/PDEase-like"/>
    <property type="match status" value="1"/>
</dbReference>
<gene>
    <name evidence="2" type="ORF">C4N25_03655</name>
</gene>
<dbReference type="NCBIfam" id="TIGR00277">
    <property type="entry name" value="HDIG"/>
    <property type="match status" value="1"/>
</dbReference>
<dbReference type="RefSeq" id="WP_015536750.1">
    <property type="nucleotide sequence ID" value="NZ_CP065382.1"/>
</dbReference>
<evidence type="ECO:0000313" key="3">
    <source>
        <dbReference type="Proteomes" id="UP000251634"/>
    </source>
</evidence>
<protein>
    <submittedName>
        <fullName evidence="2">HD domain-containing protein</fullName>
    </submittedName>
</protein>
<dbReference type="InterPro" id="IPR003607">
    <property type="entry name" value="HD/PDEase_dom"/>
</dbReference>
<dbReference type="Pfam" id="PF01966">
    <property type="entry name" value="HD"/>
    <property type="match status" value="1"/>
</dbReference>